<reference evidence="2 3" key="1">
    <citation type="submission" date="2015-09" db="EMBL/GenBank/DDBJ databases">
        <title>Host preference determinants of Valsa canker pathogens revealed by comparative genomics.</title>
        <authorList>
            <person name="Yin Z."/>
            <person name="Huang L."/>
        </authorList>
    </citation>
    <scope>NUCLEOTIDE SEQUENCE [LARGE SCALE GENOMIC DNA]</scope>
    <source>
        <strain evidence="2 3">YSFL</strain>
    </source>
</reference>
<dbReference type="EMBL" id="LJZO01000022">
    <property type="protein sequence ID" value="ROV95817.1"/>
    <property type="molecule type" value="Genomic_DNA"/>
</dbReference>
<feature type="region of interest" description="Disordered" evidence="1">
    <location>
        <begin position="82"/>
        <end position="144"/>
    </location>
</feature>
<proteinExistence type="predicted"/>
<comment type="caution">
    <text evidence="2">The sequence shown here is derived from an EMBL/GenBank/DDBJ whole genome shotgun (WGS) entry which is preliminary data.</text>
</comment>
<dbReference type="OrthoDB" id="5422628at2759"/>
<protein>
    <submittedName>
        <fullName evidence="2">Uncharacterized protein</fullName>
    </submittedName>
</protein>
<keyword evidence="3" id="KW-1185">Reference proteome</keyword>
<feature type="compositionally biased region" description="Acidic residues" evidence="1">
    <location>
        <begin position="1207"/>
        <end position="1216"/>
    </location>
</feature>
<feature type="region of interest" description="Disordered" evidence="1">
    <location>
        <begin position="175"/>
        <end position="274"/>
    </location>
</feature>
<feature type="region of interest" description="Disordered" evidence="1">
    <location>
        <begin position="1141"/>
        <end position="1195"/>
    </location>
</feature>
<evidence type="ECO:0000313" key="2">
    <source>
        <dbReference type="EMBL" id="ROV95817.1"/>
    </source>
</evidence>
<gene>
    <name evidence="2" type="ORF">VSDG_05246</name>
</gene>
<feature type="compositionally biased region" description="Basic and acidic residues" evidence="1">
    <location>
        <begin position="1159"/>
        <end position="1184"/>
    </location>
</feature>
<name>A0A423VXS6_CYTCH</name>
<feature type="compositionally biased region" description="Low complexity" evidence="1">
    <location>
        <begin position="131"/>
        <end position="144"/>
    </location>
</feature>
<organism evidence="2 3">
    <name type="scientific">Cytospora chrysosperma</name>
    <name type="common">Cytospora canker fungus</name>
    <name type="synonym">Sphaeria chrysosperma</name>
    <dbReference type="NCBI Taxonomy" id="252740"/>
    <lineage>
        <taxon>Eukaryota</taxon>
        <taxon>Fungi</taxon>
        <taxon>Dikarya</taxon>
        <taxon>Ascomycota</taxon>
        <taxon>Pezizomycotina</taxon>
        <taxon>Sordariomycetes</taxon>
        <taxon>Sordariomycetidae</taxon>
        <taxon>Diaporthales</taxon>
        <taxon>Cytosporaceae</taxon>
        <taxon>Cytospora</taxon>
    </lineage>
</organism>
<dbReference type="Proteomes" id="UP000284375">
    <property type="component" value="Unassembled WGS sequence"/>
</dbReference>
<dbReference type="AlphaFoldDB" id="A0A423VXS6"/>
<sequence length="1235" mass="140221">MADGQPLSPLDDAFVASLIQRVGVDDHLLGAAAQRHWKAVIARFPVAQYIAQRFGRGDWVGDEDWFVDPGIQEVFRGYDWTRYAGQDRPPGRQTVQNKPPTPVTSPPQTRTIPAGPQTVQNTPSTQTSNTRGQASQAGQTSQAGRQLVQNIPGIQAPTPPSQDVQRGRRNIQNIPTAQVTSASRGQSSQTGRQNVQNSPSGQASSTPRTQGRTRFGAGRMTPGPDVADDDGPSRVEGTASMQGNTRGRQPQAAGNVRADTQGDNTGQQPRDAGTTGATAMLEGLLTTPIPPPMQPSPQDMERSHNWKGQRLPALGVRLTHLMNFLCDEDVDRDISWREHVSEAEEYLRHIKSDSEFWHIGRETRDMVDRLLEMVEAHRIFEKYHYGTFNSTRVITPDLINRPAPRLNYDHDNPIVLRGKGRPGAARWHDIMPGDFPDQPRRQGLVNNMWLTEREKRAGLTDELRARHQMALARDEDAWWELEADETPPEDNLSVMENKMYEDIVAADFGRGFDGWRGARRAGLQGALRQFRNMENQLACTPWRRLVLAPSAEELRLARRDAGAGHGRKWPLMALEPDKMRKTEGKDDPQGFTVAMAQFWRDQLVYLRQAREALIGDFGGRGPHAPLGEAPHSQWVTPPRSIWGPYVWRAVDPDTENHQDMLKQMRAAKKLFDRELRVAPRQILTHMDELYKKGYANQGTNQGSVVFQDPQTKADVVVNLHSRRDFTGGDLSDLDKMEMYWIRFILNNSITTQMIQQIEPRTSLYMVFAERLSRIFNDISDPLFPCNGAKVSVEDLLEYMHKKTDGPIKTVKFYAHDAQRWLERLAAQGRCRYEVDWRCYGWVQRPVPNCHPESLINWQVADRDQDTAPNVHPEDMVFAPRLSDLRTWGDVISGGQPPSFLCGNVTNYFQCLAYRWGRYMHKLENPDHGLEKGWKTRAAVPHKHMELVIEGVESGYRHLVGWDQKDNSWDGNPLVSLVKRTLPEKKDDASICPGASIQIIRDHIINEAMRNDTMLWPARNANSYTDDHDEKVRPPLWDWAKVEVRGPVKKFFDVNSVQQVWNPIIEDPTPWTFYRPKARPYVDEKVKFRSGHRIYPIGDTPRQKKVVENQMYATIGRAMGIPDTDQRRPGLVERLSNFFRRRDHDDDGFDQPGSRLPRVNPRDIPKSYDPRAEADRKRKAVDDAQKGSTKAVRLTRAELPDDAVEVGDLDATFDPDNDPQFPGLTIGANFPLGPRQ</sequence>
<feature type="compositionally biased region" description="Polar residues" evidence="1">
    <location>
        <begin position="239"/>
        <end position="248"/>
    </location>
</feature>
<feature type="region of interest" description="Disordered" evidence="1">
    <location>
        <begin position="1207"/>
        <end position="1235"/>
    </location>
</feature>
<evidence type="ECO:0000256" key="1">
    <source>
        <dbReference type="SAM" id="MobiDB-lite"/>
    </source>
</evidence>
<accession>A0A423VXS6</accession>
<feature type="compositionally biased region" description="Polar residues" evidence="1">
    <location>
        <begin position="175"/>
        <end position="212"/>
    </location>
</feature>
<evidence type="ECO:0000313" key="3">
    <source>
        <dbReference type="Proteomes" id="UP000284375"/>
    </source>
</evidence>
<feature type="compositionally biased region" description="Polar residues" evidence="1">
    <location>
        <begin position="106"/>
        <end position="130"/>
    </location>
</feature>
<dbReference type="STRING" id="252740.A0A423VXS6"/>